<comment type="similarity">
    <text evidence="1">Belongs to the type-I restriction system S methylase family.</text>
</comment>
<dbReference type="PANTHER" id="PTHR30408:SF13">
    <property type="entry name" value="TYPE I RESTRICTION ENZYME HINDI SPECIFICITY SUBUNIT"/>
    <property type="match status" value="1"/>
</dbReference>
<sequence length="632" mass="73612">MIKIKEIFELIGKSEIKYFKISDLFEIKQGRVISKTYIAENPGKFPVYSSATQNNGEIGKISTFDFDGEFLTITTHGKYAGTVFYRNEKFSITSNCLVLKNKTENNTRFLFYIFRNSATNYVNFSQSIQTISKSVIKNIKIPVPPIEIQEKILNIFEKIENFDALIDILDSEKELRLKQLNFYKNKILSFLDLKPTSHTHTHTHTQRERERESKKVCKYFTKIFSEQLLTYISTNLETKKISDLFEIKRGNPKFTKEFISKNPGNFPVYSAATKNNGELGRISTFEYDGNYITITTNGDAGYVFYRNGKFNMNSDCVLLNLKQREFNLKFFYYILFSVVPKNRHENNGRPKMPTSTLKNIEIPVPPIEIQEKVVEILDKINSFKKEITKGLEIENQLIKKQHQHYKSVLLKLLKISDSSLSLSEQIVNLFDLIWQKAFEFIGNFQFFDFLKYKKSIGEITKLTRGNGKLTKKFIEKNPGKFPVYSGSTINNGEIGKISTYDFEGEFLTWTIDGYAGTVFYRNEKFSANSHCGIIEIKDQKIVNPKFLQYILQTVTPKFVNFDATIPSLSMEKMKKIEVLIPAKIIQDQIANDIEMIQIIFNKINYNIEKEIKFLKKQQNFYRNLIFDKFKIL</sequence>
<evidence type="ECO:0000313" key="5">
    <source>
        <dbReference type="EMBL" id="ATP59831.1"/>
    </source>
</evidence>
<reference evidence="5" key="1">
    <citation type="submission" date="2017-10" db="EMBL/GenBank/DDBJ databases">
        <title>Genome-wide analysis of the first isolated strain mycoplasma dispar GS01.</title>
        <authorList>
            <person name="Hao H."/>
            <person name="Chen S."/>
            <person name="Zhao P."/>
            <person name="Chu Y."/>
            <person name="Liu Y."/>
        </authorList>
    </citation>
    <scope>NUCLEOTIDE SEQUENCE [LARGE SCALE GENOMIC DNA]</scope>
    <source>
        <strain evidence="5">GS01</strain>
    </source>
</reference>
<dbReference type="Pfam" id="PF01420">
    <property type="entry name" value="Methylase_S"/>
    <property type="match status" value="3"/>
</dbReference>
<evidence type="ECO:0000259" key="4">
    <source>
        <dbReference type="Pfam" id="PF01420"/>
    </source>
</evidence>
<dbReference type="RefSeq" id="WP_099452050.1">
    <property type="nucleotide sequence ID" value="NZ_CP024161.1"/>
</dbReference>
<protein>
    <recommendedName>
        <fullName evidence="4">Type I restriction modification DNA specificity domain-containing protein</fullName>
    </recommendedName>
</protein>
<proteinExistence type="inferred from homology"/>
<dbReference type="CDD" id="cd17255">
    <property type="entry name" value="RMtype1_S_Fco49512ORF2615P-TRD2-CR2_like"/>
    <property type="match status" value="3"/>
</dbReference>
<dbReference type="SUPFAM" id="SSF116734">
    <property type="entry name" value="DNA methylase specificity domain"/>
    <property type="match status" value="3"/>
</dbReference>
<keyword evidence="6" id="KW-1185">Reference proteome</keyword>
<name>A0ABM6PRL2_9BACT</name>
<dbReference type="InterPro" id="IPR052021">
    <property type="entry name" value="Type-I_RS_S_subunit"/>
</dbReference>
<keyword evidence="3" id="KW-0238">DNA-binding</keyword>
<evidence type="ECO:0000256" key="1">
    <source>
        <dbReference type="ARBA" id="ARBA00010923"/>
    </source>
</evidence>
<dbReference type="InterPro" id="IPR044946">
    <property type="entry name" value="Restrct_endonuc_typeI_TRD_sf"/>
</dbReference>
<keyword evidence="2" id="KW-0680">Restriction system</keyword>
<evidence type="ECO:0000256" key="3">
    <source>
        <dbReference type="ARBA" id="ARBA00023125"/>
    </source>
</evidence>
<organism evidence="5 6">
    <name type="scientific">Mesomycoplasma dispar</name>
    <dbReference type="NCBI Taxonomy" id="86660"/>
    <lineage>
        <taxon>Bacteria</taxon>
        <taxon>Bacillati</taxon>
        <taxon>Mycoplasmatota</taxon>
        <taxon>Mycoplasmoidales</taxon>
        <taxon>Metamycoplasmataceae</taxon>
        <taxon>Mesomycoplasma</taxon>
    </lineage>
</organism>
<feature type="domain" description="Type I restriction modification DNA specificity" evidence="4">
    <location>
        <begin position="454"/>
        <end position="612"/>
    </location>
</feature>
<gene>
    <name evidence="5" type="ORF">CSW10_02750</name>
</gene>
<accession>A0ABM6PRL2</accession>
<dbReference type="Gene3D" id="3.90.220.20">
    <property type="entry name" value="DNA methylase specificity domains"/>
    <property type="match status" value="3"/>
</dbReference>
<dbReference type="PANTHER" id="PTHR30408">
    <property type="entry name" value="TYPE-1 RESTRICTION ENZYME ECOKI SPECIFICITY PROTEIN"/>
    <property type="match status" value="1"/>
</dbReference>
<dbReference type="EMBL" id="CP024161">
    <property type="protein sequence ID" value="ATP59831.1"/>
    <property type="molecule type" value="Genomic_DNA"/>
</dbReference>
<evidence type="ECO:0000256" key="2">
    <source>
        <dbReference type="ARBA" id="ARBA00022747"/>
    </source>
</evidence>
<evidence type="ECO:0000313" key="6">
    <source>
        <dbReference type="Proteomes" id="UP000224629"/>
    </source>
</evidence>
<feature type="domain" description="Type I restriction modification DNA specificity" evidence="4">
    <location>
        <begin position="236"/>
        <end position="392"/>
    </location>
</feature>
<feature type="domain" description="Type I restriction modification DNA specificity" evidence="4">
    <location>
        <begin position="14"/>
        <end position="165"/>
    </location>
</feature>
<dbReference type="Proteomes" id="UP000224629">
    <property type="component" value="Chromosome"/>
</dbReference>
<dbReference type="InterPro" id="IPR000055">
    <property type="entry name" value="Restrct_endonuc_typeI_TRD"/>
</dbReference>